<dbReference type="Pfam" id="PF00126">
    <property type="entry name" value="HTH_1"/>
    <property type="match status" value="1"/>
</dbReference>
<evidence type="ECO:0000313" key="7">
    <source>
        <dbReference type="Proteomes" id="UP000199119"/>
    </source>
</evidence>
<evidence type="ECO:0000259" key="5">
    <source>
        <dbReference type="PROSITE" id="PS50931"/>
    </source>
</evidence>
<evidence type="ECO:0000313" key="6">
    <source>
        <dbReference type="EMBL" id="SFE85701.1"/>
    </source>
</evidence>
<dbReference type="RefSeq" id="WP_063840190.1">
    <property type="nucleotide sequence ID" value="NZ_FONX01000006.1"/>
</dbReference>
<sequence length="329" mass="36212">MPELPSGLDLNLLRVLVQVHQDRKVSLAAEHLGMSQPAVSSALRRLRAVTGDKLFVPTARGMQPTPLTEQIAPRLAAALASIGDTMSGQVAFDAGTSTRCFTLAMTDIGECHFLPPLARLLRERAPGVSLATVRNTAINLRFAMEQGKVDLALGHLPDLSNDFHQRVLFMQRYVCLFRKGHPLDVPEIALQQYAQAEHAIVLSVGTGHGRVDEVIERAGVQRRILLRVPHFVALADVLEDSDLVATVPEVFARRSVRRFHLSYRPHPVALPPIEIGLFWHTTYHRDPASVWLRELIADAFFEAPADPRRHRPVGEGAAGSVAPEGGFSR</sequence>
<dbReference type="GO" id="GO:0003700">
    <property type="term" value="F:DNA-binding transcription factor activity"/>
    <property type="evidence" value="ECO:0007669"/>
    <property type="project" value="InterPro"/>
</dbReference>
<dbReference type="InterPro" id="IPR050389">
    <property type="entry name" value="LysR-type_TF"/>
</dbReference>
<dbReference type="SUPFAM" id="SSF46785">
    <property type="entry name" value="Winged helix' DNA-binding domain"/>
    <property type="match status" value="1"/>
</dbReference>
<proteinExistence type="inferred from homology"/>
<comment type="similarity">
    <text evidence="1">Belongs to the LysR transcriptional regulatory family.</text>
</comment>
<evidence type="ECO:0000256" key="1">
    <source>
        <dbReference type="ARBA" id="ARBA00009437"/>
    </source>
</evidence>
<dbReference type="OrthoDB" id="8583877at2"/>
<keyword evidence="7" id="KW-1185">Reference proteome</keyword>
<dbReference type="Gene3D" id="3.40.190.10">
    <property type="entry name" value="Periplasmic binding protein-like II"/>
    <property type="match status" value="2"/>
</dbReference>
<dbReference type="STRING" id="1177982.SAMN04489711_106108"/>
<dbReference type="Proteomes" id="UP000199119">
    <property type="component" value="Unassembled WGS sequence"/>
</dbReference>
<dbReference type="CDD" id="cd08459">
    <property type="entry name" value="PBP2_DntR_NahR_LinR_like"/>
    <property type="match status" value="1"/>
</dbReference>
<dbReference type="PANTHER" id="PTHR30118">
    <property type="entry name" value="HTH-TYPE TRANSCRIPTIONAL REGULATOR LEUO-RELATED"/>
    <property type="match status" value="1"/>
</dbReference>
<dbReference type="EMBL" id="FONX01000006">
    <property type="protein sequence ID" value="SFE85701.1"/>
    <property type="molecule type" value="Genomic_DNA"/>
</dbReference>
<dbReference type="InterPro" id="IPR005119">
    <property type="entry name" value="LysR_subst-bd"/>
</dbReference>
<dbReference type="InterPro" id="IPR000847">
    <property type="entry name" value="LysR_HTH_N"/>
</dbReference>
<dbReference type="PANTHER" id="PTHR30118:SF15">
    <property type="entry name" value="TRANSCRIPTIONAL REGULATORY PROTEIN"/>
    <property type="match status" value="1"/>
</dbReference>
<dbReference type="PROSITE" id="PS50931">
    <property type="entry name" value="HTH_LYSR"/>
    <property type="match status" value="1"/>
</dbReference>
<dbReference type="InterPro" id="IPR036390">
    <property type="entry name" value="WH_DNA-bd_sf"/>
</dbReference>
<organism evidence="6 7">
    <name type="scientific">Paracidovorax wautersii</name>
    <dbReference type="NCBI Taxonomy" id="1177982"/>
    <lineage>
        <taxon>Bacteria</taxon>
        <taxon>Pseudomonadati</taxon>
        <taxon>Pseudomonadota</taxon>
        <taxon>Betaproteobacteria</taxon>
        <taxon>Burkholderiales</taxon>
        <taxon>Comamonadaceae</taxon>
        <taxon>Paracidovorax</taxon>
    </lineage>
</organism>
<evidence type="ECO:0000256" key="4">
    <source>
        <dbReference type="ARBA" id="ARBA00023163"/>
    </source>
</evidence>
<dbReference type="AlphaFoldDB" id="A0A1I2DZI9"/>
<reference evidence="7" key="1">
    <citation type="submission" date="2016-10" db="EMBL/GenBank/DDBJ databases">
        <authorList>
            <person name="Varghese N."/>
            <person name="Submissions S."/>
        </authorList>
    </citation>
    <scope>NUCLEOTIDE SEQUENCE [LARGE SCALE GENOMIC DNA]</scope>
    <source>
        <strain evidence="7">DSM 27981</strain>
    </source>
</reference>
<keyword evidence="3 6" id="KW-0238">DNA-binding</keyword>
<evidence type="ECO:0000256" key="2">
    <source>
        <dbReference type="ARBA" id="ARBA00023015"/>
    </source>
</evidence>
<dbReference type="Pfam" id="PF03466">
    <property type="entry name" value="LysR_substrate"/>
    <property type="match status" value="1"/>
</dbReference>
<keyword evidence="4" id="KW-0804">Transcription</keyword>
<dbReference type="GO" id="GO:0003677">
    <property type="term" value="F:DNA binding"/>
    <property type="evidence" value="ECO:0007669"/>
    <property type="project" value="UniProtKB-KW"/>
</dbReference>
<accession>A0A1I2DZI9</accession>
<name>A0A1I2DZI9_9BURK</name>
<dbReference type="SUPFAM" id="SSF53850">
    <property type="entry name" value="Periplasmic binding protein-like II"/>
    <property type="match status" value="1"/>
</dbReference>
<protein>
    <submittedName>
        <fullName evidence="6">DNA-binding transcriptional regulator, LysR family</fullName>
    </submittedName>
</protein>
<evidence type="ECO:0000256" key="3">
    <source>
        <dbReference type="ARBA" id="ARBA00023125"/>
    </source>
</evidence>
<keyword evidence="2" id="KW-0805">Transcription regulation</keyword>
<gene>
    <name evidence="6" type="ORF">SAMN04489711_106108</name>
</gene>
<dbReference type="Gene3D" id="1.10.10.10">
    <property type="entry name" value="Winged helix-like DNA-binding domain superfamily/Winged helix DNA-binding domain"/>
    <property type="match status" value="1"/>
</dbReference>
<dbReference type="PRINTS" id="PR00039">
    <property type="entry name" value="HTHLYSR"/>
</dbReference>
<dbReference type="InterPro" id="IPR036388">
    <property type="entry name" value="WH-like_DNA-bd_sf"/>
</dbReference>
<feature type="domain" description="HTH lysR-type" evidence="5">
    <location>
        <begin position="8"/>
        <end position="65"/>
    </location>
</feature>